<protein>
    <submittedName>
        <fullName evidence="2">Uncharacterized protein</fullName>
    </submittedName>
</protein>
<reference evidence="2 3" key="1">
    <citation type="submission" date="2021-02" db="EMBL/GenBank/DDBJ databases">
        <title>Genome assembly of Pseudopithomyces chartarum.</title>
        <authorList>
            <person name="Jauregui R."/>
            <person name="Singh J."/>
            <person name="Voisey C."/>
        </authorList>
    </citation>
    <scope>NUCLEOTIDE SEQUENCE [LARGE SCALE GENOMIC DNA]</scope>
    <source>
        <strain evidence="2 3">AGR01</strain>
    </source>
</reference>
<dbReference type="AlphaFoldDB" id="A0AAN6LPU3"/>
<sequence>MEVGPRIFALRPQDRDIIDLFVSPDTQACCFHTGRTLYFAYPMPVDVLDILTSEELYQLHQHLDGNANLYSPPISDDWRDIRSRIIAHLSGRGYPLPQRLLLTFMRQFQYPADAPSKWTIPVLEFIIGGMQGPAPYDITDFHSERVDVAMKLPNGKRISFDPKKDSLRGAIEKMNEVGELNKYLDAMDWGVPIPVYKKGRDVFRDETSMHGGAPKEVVVWYRWLEDPSSTFGGGFVPLVRNTDAGVEVGRSMYREERFLKALDEARRFFLDSDDMVLGGYGLERVRRAGDTRQGRRHEGRHHESRQHKGRHHPGPSNYPKESALPNRSIPEHSVSGPERPRTKRSKSHQKVSVPSNPRHLCGFHQRQREAMEASTRLDRDLDLPPPTHAQDPYSYVINGNPYTNFRKYNPKIHHLTIKKNISDFLTKDALDRCEMIYKNFRTEHEIEEMVLLYDLPPNFQADVMEIPLSLLGYIENLRQDTIRYILSGSIVLHWEFAWCPVPALGMPTDQLSTRIRRVVNCRKERGAVGLNDYEAPEIHWNPSMERDDPESLESTQRPGSSRPAHQSQESCVQTTAGPSICEITRPTDSEGQPQPLQNRPSNTGPSGTEDDSKKTEAKVQRFADQQQDELSVEEANLEDTEEQVHELHAGTPHPQSPETGTTIHVPSNTLSTAVESNQPTMIHGPAADSRNDSQSDNGKHESETHSRVVPQPAALESPNASEARGNNILVSEEMNISDSHHLSQSNSDQEWSWLNGGYES</sequence>
<feature type="compositionally biased region" description="Acidic residues" evidence="1">
    <location>
        <begin position="626"/>
        <end position="641"/>
    </location>
</feature>
<keyword evidence="3" id="KW-1185">Reference proteome</keyword>
<feature type="compositionally biased region" description="Basic and acidic residues" evidence="1">
    <location>
        <begin position="689"/>
        <end position="706"/>
    </location>
</feature>
<feature type="compositionally biased region" description="Polar residues" evidence="1">
    <location>
        <begin position="552"/>
        <end position="577"/>
    </location>
</feature>
<proteinExistence type="predicted"/>
<feature type="compositionally biased region" description="Basic and acidic residues" evidence="1">
    <location>
        <begin position="366"/>
        <end position="382"/>
    </location>
</feature>
<feature type="compositionally biased region" description="Polar residues" evidence="1">
    <location>
        <begin position="734"/>
        <end position="752"/>
    </location>
</feature>
<accession>A0AAN6LPU3</accession>
<dbReference type="Proteomes" id="UP001280581">
    <property type="component" value="Unassembled WGS sequence"/>
</dbReference>
<evidence type="ECO:0000313" key="2">
    <source>
        <dbReference type="EMBL" id="KAK3200893.1"/>
    </source>
</evidence>
<comment type="caution">
    <text evidence="2">The sequence shown here is derived from an EMBL/GenBank/DDBJ whole genome shotgun (WGS) entry which is preliminary data.</text>
</comment>
<feature type="compositionally biased region" description="Polar residues" evidence="1">
    <location>
        <begin position="656"/>
        <end position="680"/>
    </location>
</feature>
<evidence type="ECO:0000256" key="1">
    <source>
        <dbReference type="SAM" id="MobiDB-lite"/>
    </source>
</evidence>
<feature type="region of interest" description="Disordered" evidence="1">
    <location>
        <begin position="538"/>
        <end position="760"/>
    </location>
</feature>
<feature type="compositionally biased region" description="Basic residues" evidence="1">
    <location>
        <begin position="294"/>
        <end position="313"/>
    </location>
</feature>
<dbReference type="EMBL" id="WVTA01000017">
    <property type="protein sequence ID" value="KAK3200893.1"/>
    <property type="molecule type" value="Genomic_DNA"/>
</dbReference>
<organism evidence="2 3">
    <name type="scientific">Pseudopithomyces chartarum</name>
    <dbReference type="NCBI Taxonomy" id="1892770"/>
    <lineage>
        <taxon>Eukaryota</taxon>
        <taxon>Fungi</taxon>
        <taxon>Dikarya</taxon>
        <taxon>Ascomycota</taxon>
        <taxon>Pezizomycotina</taxon>
        <taxon>Dothideomycetes</taxon>
        <taxon>Pleosporomycetidae</taxon>
        <taxon>Pleosporales</taxon>
        <taxon>Massarineae</taxon>
        <taxon>Didymosphaeriaceae</taxon>
        <taxon>Pseudopithomyces</taxon>
    </lineage>
</organism>
<name>A0AAN6LPU3_9PLEO</name>
<evidence type="ECO:0000313" key="3">
    <source>
        <dbReference type="Proteomes" id="UP001280581"/>
    </source>
</evidence>
<feature type="region of interest" description="Disordered" evidence="1">
    <location>
        <begin position="287"/>
        <end position="394"/>
    </location>
</feature>
<feature type="compositionally biased region" description="Basic and acidic residues" evidence="1">
    <location>
        <begin position="610"/>
        <end position="621"/>
    </location>
</feature>
<gene>
    <name evidence="2" type="ORF">GRF29_213g333372</name>
</gene>
<feature type="compositionally biased region" description="Polar residues" evidence="1">
    <location>
        <begin position="589"/>
        <end position="606"/>
    </location>
</feature>